<protein>
    <recommendedName>
        <fullName evidence="4">Ninja-family protein</fullName>
    </recommendedName>
    <alternativeName>
        <fullName evidence="4">ABI-binding protein</fullName>
    </alternativeName>
</protein>
<dbReference type="GO" id="GO:0045892">
    <property type="term" value="P:negative regulation of DNA-templated transcription"/>
    <property type="evidence" value="ECO:0007669"/>
    <property type="project" value="TreeGrafter"/>
</dbReference>
<comment type="function">
    <text evidence="4">Acts as a negative regulator of abscisic acid (ABA) response.</text>
</comment>
<proteinExistence type="inferred from homology"/>
<evidence type="ECO:0000259" key="6">
    <source>
        <dbReference type="Pfam" id="PF16135"/>
    </source>
</evidence>
<dbReference type="Proteomes" id="UP000290289">
    <property type="component" value="Chromosome 6"/>
</dbReference>
<evidence type="ECO:0000256" key="4">
    <source>
        <dbReference type="RuleBase" id="RU369029"/>
    </source>
</evidence>
<evidence type="ECO:0000256" key="5">
    <source>
        <dbReference type="SAM" id="MobiDB-lite"/>
    </source>
</evidence>
<feature type="compositionally biased region" description="Polar residues" evidence="5">
    <location>
        <begin position="333"/>
        <end position="347"/>
    </location>
</feature>
<feature type="region of interest" description="Disordered" evidence="5">
    <location>
        <begin position="333"/>
        <end position="352"/>
    </location>
</feature>
<dbReference type="PANTHER" id="PTHR31413">
    <property type="entry name" value="AFP HOMOLOG 2"/>
    <property type="match status" value="1"/>
</dbReference>
<feature type="region of interest" description="Disordered" evidence="5">
    <location>
        <begin position="190"/>
        <end position="233"/>
    </location>
</feature>
<comment type="subcellular location">
    <subcellularLocation>
        <location evidence="1 4">Nucleus</location>
    </subcellularLocation>
</comment>
<evidence type="ECO:0000313" key="7">
    <source>
        <dbReference type="EMBL" id="RXH96448.1"/>
    </source>
</evidence>
<feature type="region of interest" description="Disordered" evidence="5">
    <location>
        <begin position="61"/>
        <end position="88"/>
    </location>
</feature>
<organism evidence="7 8">
    <name type="scientific">Malus domestica</name>
    <name type="common">Apple</name>
    <name type="synonym">Pyrus malus</name>
    <dbReference type="NCBI Taxonomy" id="3750"/>
    <lineage>
        <taxon>Eukaryota</taxon>
        <taxon>Viridiplantae</taxon>
        <taxon>Streptophyta</taxon>
        <taxon>Embryophyta</taxon>
        <taxon>Tracheophyta</taxon>
        <taxon>Spermatophyta</taxon>
        <taxon>Magnoliopsida</taxon>
        <taxon>eudicotyledons</taxon>
        <taxon>Gunneridae</taxon>
        <taxon>Pentapetalae</taxon>
        <taxon>rosids</taxon>
        <taxon>fabids</taxon>
        <taxon>Rosales</taxon>
        <taxon>Rosaceae</taxon>
        <taxon>Amygdaloideae</taxon>
        <taxon>Maleae</taxon>
        <taxon>Malus</taxon>
    </lineage>
</organism>
<feature type="domain" description="Tify" evidence="6">
    <location>
        <begin position="256"/>
        <end position="290"/>
    </location>
</feature>
<feature type="compositionally biased region" description="Polar residues" evidence="5">
    <location>
        <begin position="477"/>
        <end position="494"/>
    </location>
</feature>
<evidence type="ECO:0000256" key="2">
    <source>
        <dbReference type="ARBA" id="ARBA00006081"/>
    </source>
</evidence>
<gene>
    <name evidence="7" type="ORF">DVH24_008952</name>
</gene>
<feature type="region of interest" description="Disordered" evidence="5">
    <location>
        <begin position="468"/>
        <end position="500"/>
    </location>
</feature>
<accession>A0A498JL38</accession>
<feature type="compositionally biased region" description="Polar residues" evidence="5">
    <location>
        <begin position="201"/>
        <end position="212"/>
    </location>
</feature>
<name>A0A498JL38_MALDO</name>
<dbReference type="InterPro" id="IPR032308">
    <property type="entry name" value="TDBD"/>
</dbReference>
<dbReference type="GO" id="GO:0005634">
    <property type="term" value="C:nucleus"/>
    <property type="evidence" value="ECO:0007669"/>
    <property type="project" value="UniProtKB-SubCell"/>
</dbReference>
<comment type="caution">
    <text evidence="7">The sequence shown here is derived from an EMBL/GenBank/DDBJ whole genome shotgun (WGS) entry which is preliminary data.</text>
</comment>
<evidence type="ECO:0000256" key="3">
    <source>
        <dbReference type="ARBA" id="ARBA00023242"/>
    </source>
</evidence>
<dbReference type="PANTHER" id="PTHR31413:SF43">
    <property type="entry name" value="NINJA-FAMILY PROTEIN"/>
    <property type="match status" value="1"/>
</dbReference>
<dbReference type="AlphaFoldDB" id="A0A498JL38"/>
<evidence type="ECO:0000313" key="8">
    <source>
        <dbReference type="Proteomes" id="UP000290289"/>
    </source>
</evidence>
<dbReference type="GO" id="GO:0007165">
    <property type="term" value="P:signal transduction"/>
    <property type="evidence" value="ECO:0007669"/>
    <property type="project" value="InterPro"/>
</dbReference>
<evidence type="ECO:0000256" key="1">
    <source>
        <dbReference type="ARBA" id="ARBA00004123"/>
    </source>
</evidence>
<sequence length="549" mass="58615">MAAANRDNLSQPHNAAMLNNIADSQIPDLNLEFSLGGIYSENSNQSPLDRFSTEAKVLRLQEPQTTPQMAAAPVRSIRRPRARSLPKEPRLRRPIRPKDVLASRRRETKQKIAQRQMSQQLAALPEVARAVAAPAAPTALAVCSASRASIGAGASDTVYHYKEEGYFTVSRAAEGAISVQTLHSQRDVTPIASSATATTTKQAVPSQSTPENPSKRVKHSSGSVPQNDGDEMVSVRTTGEGGRQIEGILYARNGQVQILCVCHGIYHSPAEFIKHGGGKEVANPLKHIIASSCESNPMMGDPLESSRVSSQKQNHEGVIPDLNLEISRSGIYTDNSNQNPLDRSSTVARAPQMASAPIRSIRLLRASSLPSESRLAIRNKDVPTAQRQMSQQPAALPEVARALAAPASPAALAVRSASCASNGAGASDTIYHYKEEGYFTVSRAAEGAISVQTLHSQRNVTPVASSVTAATTEEVGPSQSTPKRVKHSTGSVPQNDGDDMVSVRTTGEGGRQIEGILYARDGEVHILCVCHGLFHSPAEFIKHGVCFGS</sequence>
<keyword evidence="8" id="KW-1185">Reference proteome</keyword>
<comment type="similarity">
    <text evidence="2 4">Belongs to the Ninja family.</text>
</comment>
<reference evidence="7 8" key="1">
    <citation type="submission" date="2018-10" db="EMBL/GenBank/DDBJ databases">
        <title>A high-quality apple genome assembly.</title>
        <authorList>
            <person name="Hu J."/>
        </authorList>
    </citation>
    <scope>NUCLEOTIDE SEQUENCE [LARGE SCALE GENOMIC DNA]</scope>
    <source>
        <strain evidence="8">cv. HFTH1</strain>
        <tissue evidence="7">Young leaf</tissue>
    </source>
</reference>
<keyword evidence="3 4" id="KW-0539">Nucleus</keyword>
<dbReference type="Pfam" id="PF16135">
    <property type="entry name" value="TDBD"/>
    <property type="match status" value="1"/>
</dbReference>
<dbReference type="EMBL" id="RDQH01000332">
    <property type="protein sequence ID" value="RXH96448.1"/>
    <property type="molecule type" value="Genomic_DNA"/>
</dbReference>
<dbReference type="InterPro" id="IPR031307">
    <property type="entry name" value="Ninja_fam"/>
</dbReference>